<accession>A0AA86WTR4</accession>
<proteinExistence type="predicted"/>
<evidence type="ECO:0000313" key="2">
    <source>
        <dbReference type="Proteomes" id="UP000041625"/>
    </source>
</evidence>
<dbReference type="EMBL" id="CCKJ01000036">
    <property type="protein sequence ID" value="CDT74150.1"/>
    <property type="molecule type" value="Genomic_DNA"/>
</dbReference>
<comment type="caution">
    <text evidence="1">The sequence shown here is derived from an EMBL/GenBank/DDBJ whole genome shotgun (WGS) entry which is preliminary data.</text>
</comment>
<organism evidence="1 2">
    <name type="scientific">Vibrio coralliirubri</name>
    <dbReference type="NCBI Taxonomy" id="1516159"/>
    <lineage>
        <taxon>Bacteria</taxon>
        <taxon>Pseudomonadati</taxon>
        <taxon>Pseudomonadota</taxon>
        <taxon>Gammaproteobacteria</taxon>
        <taxon>Vibrionales</taxon>
        <taxon>Vibrionaceae</taxon>
        <taxon>Vibrio</taxon>
    </lineage>
</organism>
<dbReference type="AlphaFoldDB" id="A0AA86WTR4"/>
<dbReference type="Proteomes" id="UP000041625">
    <property type="component" value="Unassembled WGS sequence"/>
</dbReference>
<sequence length="88" mass="9785">MIKNTTISKSNTFGLIRKLGAETSGALSFRVLGSEPQETSFRPVPDDELIERLERNLAPLVYWEGKVRLSVAGVQNKLNLLKRGDAWG</sequence>
<reference evidence="1 2" key="1">
    <citation type="submission" date="2014-06" db="EMBL/GenBank/DDBJ databases">
        <authorList>
            <person name="Le Roux F."/>
        </authorList>
    </citation>
    <scope>NUCLEOTIDE SEQUENCE [LARGE SCALE GENOMIC DNA]</scope>
    <source>
        <strain evidence="1 2">J2-31</strain>
    </source>
</reference>
<name>A0AA86WTR4_9VIBR</name>
<keyword evidence="2" id="KW-1185">Reference proteome</keyword>
<protein>
    <submittedName>
        <fullName evidence="1">Uncharacterized protein</fullName>
    </submittedName>
</protein>
<gene>
    <name evidence="1" type="ORF">VCR31J2_1300122</name>
</gene>
<evidence type="ECO:0000313" key="1">
    <source>
        <dbReference type="EMBL" id="CDT74150.1"/>
    </source>
</evidence>